<name>A0A8S3UHG3_MYTED</name>
<dbReference type="Gene3D" id="1.25.40.20">
    <property type="entry name" value="Ankyrin repeat-containing domain"/>
    <property type="match status" value="2"/>
</dbReference>
<dbReference type="Proteomes" id="UP000683360">
    <property type="component" value="Unassembled WGS sequence"/>
</dbReference>
<feature type="repeat" description="ANK" evidence="3">
    <location>
        <begin position="27"/>
        <end position="59"/>
    </location>
</feature>
<dbReference type="PANTHER" id="PTHR24198:SF165">
    <property type="entry name" value="ANKYRIN REPEAT-CONTAINING PROTEIN-RELATED"/>
    <property type="match status" value="1"/>
</dbReference>
<sequence length="248" mass="27091">MAVSHDKDDIVKLILETGGDVNIVNQSGDAPLTEAISRGLDDTVQLLLDYGANVNQICKGSTKVPARKDEFGISISESEDEDEDEICENTSYEFEMSLLSKVITSHPYGLSLEKRRHFVDLLLELGSDPNLETSGVDSCLMHSVKFGDPVLYSAPVNIASLDGDLPVLVALSNCKTRSEFENNLDVIMAMLDLTKDLNIPGKNSSTPFLTVIRYCSKDVLEKMIQMGADVRSKGTNGNTALHIVMGKY</sequence>
<accession>A0A8S3UHG3</accession>
<evidence type="ECO:0000313" key="4">
    <source>
        <dbReference type="EMBL" id="CAG2245764.1"/>
    </source>
</evidence>
<dbReference type="EMBL" id="CAJPWZ010002785">
    <property type="protein sequence ID" value="CAG2245764.1"/>
    <property type="molecule type" value="Genomic_DNA"/>
</dbReference>
<dbReference type="AlphaFoldDB" id="A0A8S3UHG3"/>
<comment type="caution">
    <text evidence="4">The sequence shown here is derived from an EMBL/GenBank/DDBJ whole genome shotgun (WGS) entry which is preliminary data.</text>
</comment>
<keyword evidence="2 3" id="KW-0040">ANK repeat</keyword>
<evidence type="ECO:0000256" key="1">
    <source>
        <dbReference type="ARBA" id="ARBA00022737"/>
    </source>
</evidence>
<dbReference type="SMART" id="SM00248">
    <property type="entry name" value="ANK"/>
    <property type="match status" value="5"/>
</dbReference>
<keyword evidence="1" id="KW-0677">Repeat</keyword>
<dbReference type="SUPFAM" id="SSF48403">
    <property type="entry name" value="Ankyrin repeat"/>
    <property type="match status" value="2"/>
</dbReference>
<dbReference type="InterPro" id="IPR002110">
    <property type="entry name" value="Ankyrin_rpt"/>
</dbReference>
<gene>
    <name evidence="4" type="ORF">MEDL_57756</name>
</gene>
<evidence type="ECO:0000256" key="3">
    <source>
        <dbReference type="PROSITE-ProRule" id="PRU00023"/>
    </source>
</evidence>
<feature type="repeat" description="ANK" evidence="3">
    <location>
        <begin position="1"/>
        <end position="26"/>
    </location>
</feature>
<reference evidence="4" key="1">
    <citation type="submission" date="2021-03" db="EMBL/GenBank/DDBJ databases">
        <authorList>
            <person name="Bekaert M."/>
        </authorList>
    </citation>
    <scope>NUCLEOTIDE SEQUENCE</scope>
</reference>
<protein>
    <submittedName>
        <fullName evidence="4">Uncharacterized protein</fullName>
    </submittedName>
</protein>
<dbReference type="Pfam" id="PF12796">
    <property type="entry name" value="Ank_2"/>
    <property type="match status" value="1"/>
</dbReference>
<dbReference type="PROSITE" id="PS50088">
    <property type="entry name" value="ANK_REPEAT"/>
    <property type="match status" value="2"/>
</dbReference>
<dbReference type="OrthoDB" id="4772757at2759"/>
<evidence type="ECO:0000256" key="2">
    <source>
        <dbReference type="ARBA" id="ARBA00023043"/>
    </source>
</evidence>
<dbReference type="InterPro" id="IPR036770">
    <property type="entry name" value="Ankyrin_rpt-contain_sf"/>
</dbReference>
<proteinExistence type="predicted"/>
<dbReference type="PROSITE" id="PS50297">
    <property type="entry name" value="ANK_REP_REGION"/>
    <property type="match status" value="1"/>
</dbReference>
<evidence type="ECO:0000313" key="5">
    <source>
        <dbReference type="Proteomes" id="UP000683360"/>
    </source>
</evidence>
<keyword evidence="5" id="KW-1185">Reference proteome</keyword>
<dbReference type="PANTHER" id="PTHR24198">
    <property type="entry name" value="ANKYRIN REPEAT AND PROTEIN KINASE DOMAIN-CONTAINING PROTEIN"/>
    <property type="match status" value="1"/>
</dbReference>
<organism evidence="4 5">
    <name type="scientific">Mytilus edulis</name>
    <name type="common">Blue mussel</name>
    <dbReference type="NCBI Taxonomy" id="6550"/>
    <lineage>
        <taxon>Eukaryota</taxon>
        <taxon>Metazoa</taxon>
        <taxon>Spiralia</taxon>
        <taxon>Lophotrochozoa</taxon>
        <taxon>Mollusca</taxon>
        <taxon>Bivalvia</taxon>
        <taxon>Autobranchia</taxon>
        <taxon>Pteriomorphia</taxon>
        <taxon>Mytilida</taxon>
        <taxon>Mytiloidea</taxon>
        <taxon>Mytilidae</taxon>
        <taxon>Mytilinae</taxon>
        <taxon>Mytilus</taxon>
    </lineage>
</organism>